<dbReference type="FunFam" id="1.10.510.10:FF:000172">
    <property type="entry name" value="serine/threonine-protein kinase Nek1 isoform X1"/>
    <property type="match status" value="1"/>
</dbReference>
<dbReference type="PANTHER" id="PTHR44899:SF3">
    <property type="entry name" value="SERINE_THREONINE-PROTEIN KINASE NEK1"/>
    <property type="match status" value="1"/>
</dbReference>
<evidence type="ECO:0000256" key="7">
    <source>
        <dbReference type="ARBA" id="ARBA00022840"/>
    </source>
</evidence>
<reference evidence="13" key="1">
    <citation type="submission" date="2016-01" db="EMBL/GenBank/DDBJ databases">
        <title>Reference transcriptome for the parasite Schistocephalus solidus: insights into the molecular evolution of parasitism.</title>
        <authorList>
            <person name="Hebert F.O."/>
            <person name="Grambauer S."/>
            <person name="Barber I."/>
            <person name="Landry C.R."/>
            <person name="Aubin-Horth N."/>
        </authorList>
    </citation>
    <scope>NUCLEOTIDE SEQUENCE</scope>
</reference>
<dbReference type="SMART" id="SM00220">
    <property type="entry name" value="S_TKc"/>
    <property type="match status" value="1"/>
</dbReference>
<feature type="compositionally biased region" description="Polar residues" evidence="11">
    <location>
        <begin position="693"/>
        <end position="714"/>
    </location>
</feature>
<name>A0A0X3Q2E2_SCHSO</name>
<dbReference type="InterPro" id="IPR011009">
    <property type="entry name" value="Kinase-like_dom_sf"/>
</dbReference>
<keyword evidence="3" id="KW-0723">Serine/threonine-protein kinase</keyword>
<dbReference type="Pfam" id="PF00069">
    <property type="entry name" value="Pkinase"/>
    <property type="match status" value="1"/>
</dbReference>
<keyword evidence="4" id="KW-0808">Transferase</keyword>
<feature type="domain" description="Protein kinase" evidence="12">
    <location>
        <begin position="1"/>
        <end position="177"/>
    </location>
</feature>
<feature type="compositionally biased region" description="Low complexity" evidence="11">
    <location>
        <begin position="892"/>
        <end position="909"/>
    </location>
</feature>
<evidence type="ECO:0000256" key="5">
    <source>
        <dbReference type="ARBA" id="ARBA00022741"/>
    </source>
</evidence>
<evidence type="ECO:0000256" key="10">
    <source>
        <dbReference type="SAM" id="Coils"/>
    </source>
</evidence>
<keyword evidence="7" id="KW-0067">ATP-binding</keyword>
<evidence type="ECO:0000256" key="1">
    <source>
        <dbReference type="ARBA" id="ARBA00010886"/>
    </source>
</evidence>
<dbReference type="AlphaFoldDB" id="A0A0X3Q2E2"/>
<evidence type="ECO:0000256" key="2">
    <source>
        <dbReference type="ARBA" id="ARBA00012513"/>
    </source>
</evidence>
<comment type="catalytic activity">
    <reaction evidence="8">
        <text>L-threonyl-[protein] + ATP = O-phospho-L-threonyl-[protein] + ADP + H(+)</text>
        <dbReference type="Rhea" id="RHEA:46608"/>
        <dbReference type="Rhea" id="RHEA-COMP:11060"/>
        <dbReference type="Rhea" id="RHEA-COMP:11605"/>
        <dbReference type="ChEBI" id="CHEBI:15378"/>
        <dbReference type="ChEBI" id="CHEBI:30013"/>
        <dbReference type="ChEBI" id="CHEBI:30616"/>
        <dbReference type="ChEBI" id="CHEBI:61977"/>
        <dbReference type="ChEBI" id="CHEBI:456216"/>
        <dbReference type="EC" id="2.7.11.1"/>
    </reaction>
</comment>
<keyword evidence="6 13" id="KW-0418">Kinase</keyword>
<dbReference type="CDD" id="cd08215">
    <property type="entry name" value="STKc_Nek"/>
    <property type="match status" value="1"/>
</dbReference>
<protein>
    <recommendedName>
        <fullName evidence="2">non-specific serine/threonine protein kinase</fullName>
        <ecNumber evidence="2">2.7.11.1</ecNumber>
    </recommendedName>
</protein>
<feature type="region of interest" description="Disordered" evidence="11">
    <location>
        <begin position="195"/>
        <end position="244"/>
    </location>
</feature>
<dbReference type="InterPro" id="IPR000719">
    <property type="entry name" value="Prot_kinase_dom"/>
</dbReference>
<dbReference type="InterPro" id="IPR051131">
    <property type="entry name" value="NEK_Ser/Thr_kinase_NIMA"/>
</dbReference>
<feature type="region of interest" description="Disordered" evidence="11">
    <location>
        <begin position="804"/>
        <end position="827"/>
    </location>
</feature>
<dbReference type="PROSITE" id="PS00108">
    <property type="entry name" value="PROTEIN_KINASE_ST"/>
    <property type="match status" value="1"/>
</dbReference>
<keyword evidence="10" id="KW-0175">Coiled coil</keyword>
<dbReference type="PROSITE" id="PS50011">
    <property type="entry name" value="PROTEIN_KINASE_DOM"/>
    <property type="match status" value="1"/>
</dbReference>
<feature type="region of interest" description="Disordered" evidence="11">
    <location>
        <begin position="886"/>
        <end position="909"/>
    </location>
</feature>
<dbReference type="EMBL" id="GEEE01009559">
    <property type="protein sequence ID" value="JAP53666.1"/>
    <property type="molecule type" value="Transcribed_RNA"/>
</dbReference>
<dbReference type="Gene3D" id="1.10.510.10">
    <property type="entry name" value="Transferase(Phosphotransferase) domain 1"/>
    <property type="match status" value="1"/>
</dbReference>
<dbReference type="EC" id="2.7.11.1" evidence="2"/>
<organism evidence="13">
    <name type="scientific">Schistocephalus solidus</name>
    <name type="common">Tapeworm</name>
    <dbReference type="NCBI Taxonomy" id="70667"/>
    <lineage>
        <taxon>Eukaryota</taxon>
        <taxon>Metazoa</taxon>
        <taxon>Spiralia</taxon>
        <taxon>Lophotrochozoa</taxon>
        <taxon>Platyhelminthes</taxon>
        <taxon>Cestoda</taxon>
        <taxon>Eucestoda</taxon>
        <taxon>Diphyllobothriidea</taxon>
        <taxon>Diphyllobothriidae</taxon>
        <taxon>Schistocephalus</taxon>
    </lineage>
</organism>
<feature type="region of interest" description="Disordered" evidence="11">
    <location>
        <begin position="640"/>
        <end position="714"/>
    </location>
</feature>
<evidence type="ECO:0000259" key="12">
    <source>
        <dbReference type="PROSITE" id="PS50011"/>
    </source>
</evidence>
<dbReference type="GO" id="GO:0004674">
    <property type="term" value="F:protein serine/threonine kinase activity"/>
    <property type="evidence" value="ECO:0007669"/>
    <property type="project" value="UniProtKB-KW"/>
</dbReference>
<evidence type="ECO:0000256" key="9">
    <source>
        <dbReference type="ARBA" id="ARBA00048679"/>
    </source>
</evidence>
<dbReference type="GO" id="GO:0005524">
    <property type="term" value="F:ATP binding"/>
    <property type="evidence" value="ECO:0007669"/>
    <property type="project" value="UniProtKB-KW"/>
</dbReference>
<dbReference type="PANTHER" id="PTHR44899">
    <property type="entry name" value="CAMK FAMILY PROTEIN KINASE"/>
    <property type="match status" value="1"/>
</dbReference>
<evidence type="ECO:0000313" key="13">
    <source>
        <dbReference type="EMBL" id="JAP53666.1"/>
    </source>
</evidence>
<proteinExistence type="inferred from homology"/>
<feature type="non-terminal residue" evidence="13">
    <location>
        <position position="909"/>
    </location>
</feature>
<evidence type="ECO:0000256" key="3">
    <source>
        <dbReference type="ARBA" id="ARBA00022527"/>
    </source>
</evidence>
<feature type="compositionally biased region" description="Polar residues" evidence="11">
    <location>
        <begin position="668"/>
        <end position="684"/>
    </location>
</feature>
<accession>A0A0X3Q2E2</accession>
<feature type="compositionally biased region" description="Basic residues" evidence="11">
    <location>
        <begin position="221"/>
        <end position="235"/>
    </location>
</feature>
<dbReference type="InterPro" id="IPR008271">
    <property type="entry name" value="Ser/Thr_kinase_AS"/>
</dbReference>
<evidence type="ECO:0000256" key="4">
    <source>
        <dbReference type="ARBA" id="ARBA00022679"/>
    </source>
</evidence>
<evidence type="ECO:0000256" key="6">
    <source>
        <dbReference type="ARBA" id="ARBA00022777"/>
    </source>
</evidence>
<keyword evidence="5" id="KW-0547">Nucleotide-binding</keyword>
<sequence length="909" mass="101080">YCDGGDLYSKINSQNGTLFTEKQILDWFSQISLAVKHIHDRMILHRDIKSQNVFLTRDGRVKLGDFGIAKVLNSTLDLARTCIGTPYYLSPEICENKPYNNKSDIWALGCVLYELTTLKHAFDAGNMKNLVLKIIRGTYPPVPLKYSPELRNLISSLFKRNPRDRPNITTILKYPIITQRISQFLTTAELRAEFQDAISRPPKRPSAQPRTTTEPPTPKIKVSKSSHQLVKKRPKQSPLVGRNVGPSHVVATLKQANRNEKKGSHDHDRIATRKRNLLIDVHRRRKQFLEHKYSPAQAWEDKRVLNAASSSQAGSPVPGAVINPLPRKPRERLELVRVENMEPYKKYFAALDKLKRDAKSRDRTATALNCACAFGCRAGGDSDNQSQLNSVIAQSDHPNKPVAMVYPNSEKNADPAYQQGAHYSSSAMEEFFQVRLAAARNRARGAGDAEGVAGLLGGQNPRIHYRNADGLIFKSKNNISLINEELQKRQKMVEILKQQAEARAEELKALLDRREAVDSVEEDTGSRPLQDCDIPIRLLDFQSPEGVPALSVLLNKPTLSPPDSRPCSQDIPWNGERNLPSSASGEVVCNVEWPKKSCCWSGSEVSPEVKRDNTALLQRKKRVILQRLNSQSVERFSELTASASSAADTKDSIHSSAFERSQRKSGRRTFSASESPTHTVSASQLRPEAAPAASQSLEMLTQKQQQSKTIDWNSPSRLPALQKYQTPVINVVCDNHSPQRHGRQHWQSPSLTLVQWLSSADLDSVCLEDSYAAKKQLAGSANAVTLTRPQCLPKPMEAFIDTASPSPECLRKSPESEDGLVDPIEPNSECDGSSLLLDSRPKLSSQSTFIISASSSEELTEVVDISSPLSTLEKSLTKSLPYLIHGENPQNESIPVSRISVPSSEFPHF</sequence>
<feature type="non-terminal residue" evidence="13">
    <location>
        <position position="1"/>
    </location>
</feature>
<dbReference type="SUPFAM" id="SSF56112">
    <property type="entry name" value="Protein kinase-like (PK-like)"/>
    <property type="match status" value="1"/>
</dbReference>
<comment type="similarity">
    <text evidence="1">Belongs to the protein kinase superfamily. NEK Ser/Thr protein kinase family. NIMA subfamily.</text>
</comment>
<feature type="coiled-coil region" evidence="10">
    <location>
        <begin position="479"/>
        <end position="517"/>
    </location>
</feature>
<comment type="catalytic activity">
    <reaction evidence="9">
        <text>L-seryl-[protein] + ATP = O-phospho-L-seryl-[protein] + ADP + H(+)</text>
        <dbReference type="Rhea" id="RHEA:17989"/>
        <dbReference type="Rhea" id="RHEA-COMP:9863"/>
        <dbReference type="Rhea" id="RHEA-COMP:11604"/>
        <dbReference type="ChEBI" id="CHEBI:15378"/>
        <dbReference type="ChEBI" id="CHEBI:29999"/>
        <dbReference type="ChEBI" id="CHEBI:30616"/>
        <dbReference type="ChEBI" id="CHEBI:83421"/>
        <dbReference type="ChEBI" id="CHEBI:456216"/>
        <dbReference type="EC" id="2.7.11.1"/>
    </reaction>
</comment>
<evidence type="ECO:0000256" key="8">
    <source>
        <dbReference type="ARBA" id="ARBA00047899"/>
    </source>
</evidence>
<evidence type="ECO:0000256" key="11">
    <source>
        <dbReference type="SAM" id="MobiDB-lite"/>
    </source>
</evidence>
<gene>
    <name evidence="13" type="primary">NEK1</name>
    <name evidence="13" type="ORF">TR165171</name>
</gene>